<dbReference type="InterPro" id="IPR001505">
    <property type="entry name" value="Copper_CuA"/>
</dbReference>
<evidence type="ECO:0000256" key="10">
    <source>
        <dbReference type="ARBA" id="ARBA00023008"/>
    </source>
</evidence>
<evidence type="ECO:0000256" key="5">
    <source>
        <dbReference type="ARBA" id="ARBA00022692"/>
    </source>
</evidence>
<keyword evidence="8" id="KW-0249">Electron transport</keyword>
<proteinExistence type="inferred from homology"/>
<evidence type="ECO:0000256" key="12">
    <source>
        <dbReference type="SAM" id="MobiDB-lite"/>
    </source>
</evidence>
<dbReference type="Gene3D" id="2.60.40.420">
    <property type="entry name" value="Cupredoxins - blue copper proteins"/>
    <property type="match status" value="1"/>
</dbReference>
<evidence type="ECO:0000256" key="9">
    <source>
        <dbReference type="ARBA" id="ARBA00022989"/>
    </source>
</evidence>
<keyword evidence="4" id="KW-0813">Transport</keyword>
<keyword evidence="10" id="KW-0186">Copper</keyword>
<dbReference type="InterPro" id="IPR008972">
    <property type="entry name" value="Cupredoxin"/>
</dbReference>
<evidence type="ECO:0000256" key="7">
    <source>
        <dbReference type="ARBA" id="ARBA00022967"/>
    </source>
</evidence>
<dbReference type="PANTHER" id="PTHR22888">
    <property type="entry name" value="CYTOCHROME C OXIDASE, SUBUNIT II"/>
    <property type="match status" value="1"/>
</dbReference>
<dbReference type="InterPro" id="IPR045187">
    <property type="entry name" value="CcO_II"/>
</dbReference>
<dbReference type="CDD" id="cd13919">
    <property type="entry name" value="CuRO_HCO_II_like_5"/>
    <property type="match status" value="1"/>
</dbReference>
<gene>
    <name evidence="15" type="ORF">HZA61_10720</name>
</gene>
<dbReference type="Gene3D" id="1.10.287.90">
    <property type="match status" value="1"/>
</dbReference>
<dbReference type="EMBL" id="JACRIW010000075">
    <property type="protein sequence ID" value="MBI5169952.1"/>
    <property type="molecule type" value="Genomic_DNA"/>
</dbReference>
<dbReference type="GO" id="GO:0042773">
    <property type="term" value="P:ATP synthesis coupled electron transport"/>
    <property type="evidence" value="ECO:0007669"/>
    <property type="project" value="TreeGrafter"/>
</dbReference>
<evidence type="ECO:0000256" key="1">
    <source>
        <dbReference type="ARBA" id="ARBA00004141"/>
    </source>
</evidence>
<keyword evidence="6" id="KW-0479">Metal-binding</keyword>
<dbReference type="Proteomes" id="UP000696931">
    <property type="component" value="Unassembled WGS sequence"/>
</dbReference>
<comment type="similarity">
    <text evidence="2">Belongs to the cytochrome c oxidase subunit 2 family.</text>
</comment>
<feature type="region of interest" description="Disordered" evidence="12">
    <location>
        <begin position="224"/>
        <end position="253"/>
    </location>
</feature>
<evidence type="ECO:0000259" key="14">
    <source>
        <dbReference type="PROSITE" id="PS50857"/>
    </source>
</evidence>
<dbReference type="GO" id="GO:0016020">
    <property type="term" value="C:membrane"/>
    <property type="evidence" value="ECO:0007669"/>
    <property type="project" value="UniProtKB-SubCell"/>
</dbReference>
<dbReference type="InterPro" id="IPR036257">
    <property type="entry name" value="Cyt_c_oxidase_su2_TM_sf"/>
</dbReference>
<dbReference type="PANTHER" id="PTHR22888:SF9">
    <property type="entry name" value="CYTOCHROME C OXIDASE SUBUNIT 2"/>
    <property type="match status" value="1"/>
</dbReference>
<comment type="caution">
    <text evidence="15">The sequence shown here is derived from an EMBL/GenBank/DDBJ whole genome shotgun (WGS) entry which is preliminary data.</text>
</comment>
<evidence type="ECO:0000256" key="6">
    <source>
        <dbReference type="ARBA" id="ARBA00022723"/>
    </source>
</evidence>
<evidence type="ECO:0000256" key="2">
    <source>
        <dbReference type="ARBA" id="ARBA00007866"/>
    </source>
</evidence>
<feature type="domain" description="Cytochrome oxidase subunit II copper A binding" evidence="14">
    <location>
        <begin position="98"/>
        <end position="218"/>
    </location>
</feature>
<keyword evidence="7" id="KW-1278">Translocase</keyword>
<dbReference type="InterPro" id="IPR002429">
    <property type="entry name" value="CcO_II-like_C"/>
</dbReference>
<dbReference type="Pfam" id="PF00116">
    <property type="entry name" value="COX2"/>
    <property type="match status" value="1"/>
</dbReference>
<organism evidence="15 16">
    <name type="scientific">Eiseniibacteriota bacterium</name>
    <dbReference type="NCBI Taxonomy" id="2212470"/>
    <lineage>
        <taxon>Bacteria</taxon>
        <taxon>Candidatus Eiseniibacteriota</taxon>
    </lineage>
</organism>
<evidence type="ECO:0000256" key="8">
    <source>
        <dbReference type="ARBA" id="ARBA00022982"/>
    </source>
</evidence>
<dbReference type="PROSITE" id="PS50857">
    <property type="entry name" value="COX2_CUA"/>
    <property type="match status" value="1"/>
</dbReference>
<feature type="transmembrane region" description="Helical" evidence="13">
    <location>
        <begin position="66"/>
        <end position="90"/>
    </location>
</feature>
<keyword evidence="11 13" id="KW-0472">Membrane</keyword>
<name>A0A933SCD9_UNCEI</name>
<evidence type="ECO:0000313" key="16">
    <source>
        <dbReference type="Proteomes" id="UP000696931"/>
    </source>
</evidence>
<accession>A0A933SCD9</accession>
<dbReference type="GO" id="GO:0004129">
    <property type="term" value="F:cytochrome-c oxidase activity"/>
    <property type="evidence" value="ECO:0007669"/>
    <property type="project" value="UniProtKB-EC"/>
</dbReference>
<reference evidence="15" key="1">
    <citation type="submission" date="2020-07" db="EMBL/GenBank/DDBJ databases">
        <title>Huge and variable diversity of episymbiotic CPR bacteria and DPANN archaea in groundwater ecosystems.</title>
        <authorList>
            <person name="He C.Y."/>
            <person name="Keren R."/>
            <person name="Whittaker M."/>
            <person name="Farag I.F."/>
            <person name="Doudna J."/>
            <person name="Cate J.H.D."/>
            <person name="Banfield J.F."/>
        </authorList>
    </citation>
    <scope>NUCLEOTIDE SEQUENCE</scope>
    <source>
        <strain evidence="15">NC_groundwater_1813_Pr3_B-0.1um_71_17</strain>
    </source>
</reference>
<feature type="compositionally biased region" description="Low complexity" evidence="12">
    <location>
        <begin position="228"/>
        <end position="253"/>
    </location>
</feature>
<comment type="subcellular location">
    <subcellularLocation>
        <location evidence="1">Membrane</location>
        <topology evidence="1">Multi-pass membrane protein</topology>
    </subcellularLocation>
</comment>
<evidence type="ECO:0000256" key="11">
    <source>
        <dbReference type="ARBA" id="ARBA00023136"/>
    </source>
</evidence>
<feature type="transmembrane region" description="Helical" evidence="13">
    <location>
        <begin position="20"/>
        <end position="45"/>
    </location>
</feature>
<evidence type="ECO:0000256" key="13">
    <source>
        <dbReference type="SAM" id="Phobius"/>
    </source>
</evidence>
<dbReference type="EC" id="7.1.1.9" evidence="3"/>
<sequence>MLERFIPAAASYSGDVDQLVWLVTILVGFWFIAAEAMFFWLIFRFRKKEGVKAQYITGKEKHLKQWINIPHALVLVFDVFIIIAAIRVWVHIKQTLPPADRTVRVTSQQWAWTFQDPGADDSLDTEDDVFTTDELHVEKDKTYHFKLESKDVLHSFFIPAFRMKQDAVPGRIYTGWFKPTRAGDYDILCAEICGIGHGVMGAKLVVESAEERAAWLAAHAPAVDETATDATATDAASTDATSSDSTSAAAGQQ</sequence>
<evidence type="ECO:0000313" key="15">
    <source>
        <dbReference type="EMBL" id="MBI5169952.1"/>
    </source>
</evidence>
<evidence type="ECO:0000256" key="4">
    <source>
        <dbReference type="ARBA" id="ARBA00022448"/>
    </source>
</evidence>
<dbReference type="PROSITE" id="PS00078">
    <property type="entry name" value="COX2"/>
    <property type="match status" value="1"/>
</dbReference>
<dbReference type="SUPFAM" id="SSF49503">
    <property type="entry name" value="Cupredoxins"/>
    <property type="match status" value="1"/>
</dbReference>
<keyword evidence="9 13" id="KW-1133">Transmembrane helix</keyword>
<dbReference type="GO" id="GO:0005507">
    <property type="term" value="F:copper ion binding"/>
    <property type="evidence" value="ECO:0007669"/>
    <property type="project" value="InterPro"/>
</dbReference>
<keyword evidence="5 13" id="KW-0812">Transmembrane</keyword>
<dbReference type="AlphaFoldDB" id="A0A933SCD9"/>
<evidence type="ECO:0000256" key="3">
    <source>
        <dbReference type="ARBA" id="ARBA00012949"/>
    </source>
</evidence>
<protein>
    <recommendedName>
        <fullName evidence="3">cytochrome-c oxidase</fullName>
        <ecNumber evidence="3">7.1.1.9</ecNumber>
    </recommendedName>
</protein>